<organism evidence="4 5">
    <name type="scientific">Hypericibacter adhaerens</name>
    <dbReference type="NCBI Taxonomy" id="2602016"/>
    <lineage>
        <taxon>Bacteria</taxon>
        <taxon>Pseudomonadati</taxon>
        <taxon>Pseudomonadota</taxon>
        <taxon>Alphaproteobacteria</taxon>
        <taxon>Rhodospirillales</taxon>
        <taxon>Dongiaceae</taxon>
        <taxon>Hypericibacter</taxon>
    </lineage>
</organism>
<evidence type="ECO:0000259" key="3">
    <source>
        <dbReference type="PROSITE" id="PS51186"/>
    </source>
</evidence>
<gene>
    <name evidence="4" type="ORF">FRZ61_18790</name>
</gene>
<dbReference type="SUPFAM" id="SSF55729">
    <property type="entry name" value="Acyl-CoA N-acyltransferases (Nat)"/>
    <property type="match status" value="1"/>
</dbReference>
<dbReference type="AlphaFoldDB" id="A0A5J6N033"/>
<reference evidence="4 5" key="1">
    <citation type="submission" date="2019-08" db="EMBL/GenBank/DDBJ databases">
        <title>Hyperibacter terrae gen. nov., sp. nov. and Hyperibacter viscosus sp. nov., two new members in the family Rhodospirillaceae isolated from the rhizosphere of Hypericum perforatum.</title>
        <authorList>
            <person name="Noviana Z."/>
        </authorList>
    </citation>
    <scope>NUCLEOTIDE SEQUENCE [LARGE SCALE GENOMIC DNA]</scope>
    <source>
        <strain evidence="4 5">R5959</strain>
    </source>
</reference>
<name>A0A5J6N033_9PROT</name>
<evidence type="ECO:0000256" key="1">
    <source>
        <dbReference type="ARBA" id="ARBA00022679"/>
    </source>
</evidence>
<keyword evidence="2" id="KW-0012">Acyltransferase</keyword>
<dbReference type="InterPro" id="IPR050832">
    <property type="entry name" value="Bact_Acetyltransf"/>
</dbReference>
<dbReference type="CDD" id="cd04301">
    <property type="entry name" value="NAT_SF"/>
    <property type="match status" value="1"/>
</dbReference>
<dbReference type="KEGG" id="hadh:FRZ61_18790"/>
<accession>A0A5J6N033</accession>
<dbReference type="Proteomes" id="UP000325797">
    <property type="component" value="Chromosome"/>
</dbReference>
<protein>
    <submittedName>
        <fullName evidence="4">N-acetyltransferase</fullName>
    </submittedName>
</protein>
<feature type="domain" description="N-acetyltransferase" evidence="3">
    <location>
        <begin position="10"/>
        <end position="202"/>
    </location>
</feature>
<dbReference type="RefSeq" id="WP_191909365.1">
    <property type="nucleotide sequence ID" value="NZ_CP042582.1"/>
</dbReference>
<proteinExistence type="predicted"/>
<dbReference type="GO" id="GO:0016747">
    <property type="term" value="F:acyltransferase activity, transferring groups other than amino-acyl groups"/>
    <property type="evidence" value="ECO:0007669"/>
    <property type="project" value="InterPro"/>
</dbReference>
<keyword evidence="1 4" id="KW-0808">Transferase</keyword>
<dbReference type="InterPro" id="IPR000182">
    <property type="entry name" value="GNAT_dom"/>
</dbReference>
<dbReference type="Pfam" id="PF00583">
    <property type="entry name" value="Acetyltransf_1"/>
    <property type="match status" value="1"/>
</dbReference>
<dbReference type="EMBL" id="CP042582">
    <property type="protein sequence ID" value="QEX21950.1"/>
    <property type="molecule type" value="Genomic_DNA"/>
</dbReference>
<evidence type="ECO:0000313" key="5">
    <source>
        <dbReference type="Proteomes" id="UP000325797"/>
    </source>
</evidence>
<evidence type="ECO:0000313" key="4">
    <source>
        <dbReference type="EMBL" id="QEX21950.1"/>
    </source>
</evidence>
<dbReference type="Gene3D" id="3.40.630.30">
    <property type="match status" value="1"/>
</dbReference>
<evidence type="ECO:0000256" key="2">
    <source>
        <dbReference type="ARBA" id="ARBA00023315"/>
    </source>
</evidence>
<dbReference type="PROSITE" id="PS51186">
    <property type="entry name" value="GNAT"/>
    <property type="match status" value="1"/>
</dbReference>
<keyword evidence="5" id="KW-1185">Reference proteome</keyword>
<dbReference type="PANTHER" id="PTHR43877">
    <property type="entry name" value="AMINOALKYLPHOSPHONATE N-ACETYLTRANSFERASE-RELATED-RELATED"/>
    <property type="match status" value="1"/>
</dbReference>
<sequence>MEPELGVPALLIRHADQHDARSLAALIEIAGDGIPGYLWAQMARPGETALDVGEQRAAREEGGFSYRHATVAEIARTVAGMILAYRLPDISDEDRSALSELPAFLRPFVELEFEVPGSFYINAFAVHEPYRSRGIGSRLLRKVEGQAIEAGCRQLSVQHFERNVRAGAFYRRHGFRAVGGRVLEPHPAHPYEDRSILMVRDI</sequence>
<dbReference type="InterPro" id="IPR016181">
    <property type="entry name" value="Acyl_CoA_acyltransferase"/>
</dbReference>